<sequence length="358" mass="36082">MGRRNGRGGTAGPPLRPPPGRRRSSAPQAAHATTEAPLREWLISEGGAFHPSLVLVDAAPSGCRGVVASAALPLSELEAFGPLLVVPAHLHLENGLALAQLQRWMGRDAADAAAAALSSAVLVAMALAHEAALGATSRWAPYTALLSPAPPSPWLLPRRELRHAAAEALAGAPRGSCGDAQASGSGSGSSGGGDGGGGSGSGSSGGGVAAWVSAAEAYRAEVDAEVARALELLAGAAAAADAAAVAGQGGGWLSRELLTWAIGHVESRSLGTSGSSGLVPAVDLLNHDPSTRPPMLQLDDSDRLVVTVLPMRDGDAAPLAAADELCIDYGARAPLEGWLKFGFVSAEWWRDDGGGELR</sequence>
<evidence type="ECO:0000256" key="1">
    <source>
        <dbReference type="SAM" id="MobiDB-lite"/>
    </source>
</evidence>
<evidence type="ECO:0000313" key="3">
    <source>
        <dbReference type="Proteomes" id="UP000247498"/>
    </source>
</evidence>
<keyword evidence="3" id="KW-1185">Reference proteome</keyword>
<dbReference type="GO" id="GO:0016279">
    <property type="term" value="F:protein-lysine N-methyltransferase activity"/>
    <property type="evidence" value="ECO:0007669"/>
    <property type="project" value="TreeGrafter"/>
</dbReference>
<feature type="region of interest" description="Disordered" evidence="1">
    <location>
        <begin position="1"/>
        <end position="31"/>
    </location>
</feature>
<dbReference type="Proteomes" id="UP000247498">
    <property type="component" value="Unassembled WGS sequence"/>
</dbReference>
<accession>A0A2V0PI13</accession>
<dbReference type="CDD" id="cd10527">
    <property type="entry name" value="SET_LSMT"/>
    <property type="match status" value="1"/>
</dbReference>
<feature type="region of interest" description="Disordered" evidence="1">
    <location>
        <begin position="173"/>
        <end position="205"/>
    </location>
</feature>
<dbReference type="InParanoid" id="A0A2V0PI13"/>
<dbReference type="AlphaFoldDB" id="A0A2V0PI13"/>
<name>A0A2V0PI13_9CHLO</name>
<dbReference type="InterPro" id="IPR046341">
    <property type="entry name" value="SET_dom_sf"/>
</dbReference>
<dbReference type="EMBL" id="BDRX01000131">
    <property type="protein sequence ID" value="GBF98672.1"/>
    <property type="molecule type" value="Genomic_DNA"/>
</dbReference>
<evidence type="ECO:0000313" key="2">
    <source>
        <dbReference type="EMBL" id="GBF98672.1"/>
    </source>
</evidence>
<dbReference type="Gene3D" id="3.90.1410.10">
    <property type="entry name" value="set domain protein methyltransferase, domain 1"/>
    <property type="match status" value="1"/>
</dbReference>
<dbReference type="SUPFAM" id="SSF82199">
    <property type="entry name" value="SET domain"/>
    <property type="match status" value="2"/>
</dbReference>
<dbReference type="PANTHER" id="PTHR13271:SF145">
    <property type="entry name" value="SET DOMAIN-CONTAINING PROTEIN"/>
    <property type="match status" value="1"/>
</dbReference>
<dbReference type="OrthoDB" id="42889at2759"/>
<organism evidence="2 3">
    <name type="scientific">Raphidocelis subcapitata</name>
    <dbReference type="NCBI Taxonomy" id="307507"/>
    <lineage>
        <taxon>Eukaryota</taxon>
        <taxon>Viridiplantae</taxon>
        <taxon>Chlorophyta</taxon>
        <taxon>core chlorophytes</taxon>
        <taxon>Chlorophyceae</taxon>
        <taxon>CS clade</taxon>
        <taxon>Sphaeropleales</taxon>
        <taxon>Selenastraceae</taxon>
        <taxon>Raphidocelis</taxon>
    </lineage>
</organism>
<dbReference type="PANTHER" id="PTHR13271">
    <property type="entry name" value="UNCHARACTERIZED PUTATIVE METHYLTRANSFERASE"/>
    <property type="match status" value="1"/>
</dbReference>
<gene>
    <name evidence="2" type="ORF">Rsub_11666</name>
</gene>
<comment type="caution">
    <text evidence="2">The sequence shown here is derived from an EMBL/GenBank/DDBJ whole genome shotgun (WGS) entry which is preliminary data.</text>
</comment>
<protein>
    <recommendedName>
        <fullName evidence="4">SET domain-containing protein</fullName>
    </recommendedName>
</protein>
<evidence type="ECO:0008006" key="4">
    <source>
        <dbReference type="Google" id="ProtNLM"/>
    </source>
</evidence>
<feature type="compositionally biased region" description="Gly residues" evidence="1">
    <location>
        <begin position="185"/>
        <end position="205"/>
    </location>
</feature>
<proteinExistence type="predicted"/>
<reference evidence="2 3" key="1">
    <citation type="journal article" date="2018" name="Sci. Rep.">
        <title>Raphidocelis subcapitata (=Pseudokirchneriella subcapitata) provides an insight into genome evolution and environmental adaptations in the Sphaeropleales.</title>
        <authorList>
            <person name="Suzuki S."/>
            <person name="Yamaguchi H."/>
            <person name="Nakajima N."/>
            <person name="Kawachi M."/>
        </authorList>
    </citation>
    <scope>NUCLEOTIDE SEQUENCE [LARGE SCALE GENOMIC DNA]</scope>
    <source>
        <strain evidence="2 3">NIES-35</strain>
    </source>
</reference>
<dbReference type="InterPro" id="IPR050600">
    <property type="entry name" value="SETD3_SETD6_MTase"/>
</dbReference>